<keyword evidence="2" id="KW-1185">Reference proteome</keyword>
<dbReference type="InterPro" id="IPR025566">
    <property type="entry name" value="DUF4331"/>
</dbReference>
<name>A0ABS5YMA0_9ACTN</name>
<sequence>MSDHFSGPAVMGDPSVDLTDLYAFVSPERPGWLTVVANVFPQATSESLFSDAVDYRVLVRPIAAAGRSFDVTGDSGVTVTARFTPPDDVTGVQAGRIVSSSGAFVDIALGGDPVESGGLRAYAGLRSDPFFMDVIAALQSETEGRLLYAAPGSNALDRFDVLSLVVEVPIDAALGTGLVGVAAEVVSTPGRKPVRIERLGRPEIKNYVLSGSEHDQRFAGLEIRDLYNREDPFAISPVYRTVYESRFDAQLSFLDTLDGSNDWALAPDGAHPLRPLLMADFLVVDPHLPFAPDGYFEIERALLEGRPHRTSGGRWLDDDFFDTFLTIVTTAGRRTLSDGVDGPTVPASHFFPYVVAPNLAVDLPVPALPGS</sequence>
<comment type="caution">
    <text evidence="1">The sequence shown here is derived from an EMBL/GenBank/DDBJ whole genome shotgun (WGS) entry which is preliminary data.</text>
</comment>
<reference evidence="1 2" key="1">
    <citation type="submission" date="2021-06" db="EMBL/GenBank/DDBJ databases">
        <title>Actinoplanes lichenicola sp. nov., and Actinoplanes ovalisporus sp. nov., isolated from lichen in Thailand.</title>
        <authorList>
            <person name="Saeng-In P."/>
            <person name="Kanchanasin P."/>
            <person name="Yuki M."/>
            <person name="Kudo T."/>
            <person name="Ohkuma M."/>
            <person name="Phongsopitanun W."/>
            <person name="Tanasupawat S."/>
        </authorList>
    </citation>
    <scope>NUCLEOTIDE SEQUENCE [LARGE SCALE GENOMIC DNA]</scope>
    <source>
        <strain evidence="1 2">NBRC 110975</strain>
    </source>
</reference>
<protein>
    <submittedName>
        <fullName evidence="1">DUF4331 domain-containing protein</fullName>
    </submittedName>
</protein>
<dbReference type="Pfam" id="PF14224">
    <property type="entry name" value="DUF4331"/>
    <property type="match status" value="2"/>
</dbReference>
<dbReference type="Proteomes" id="UP001519654">
    <property type="component" value="Unassembled WGS sequence"/>
</dbReference>
<evidence type="ECO:0000313" key="1">
    <source>
        <dbReference type="EMBL" id="MBU2663873.1"/>
    </source>
</evidence>
<organism evidence="1 2">
    <name type="scientific">Paractinoplanes bogorensis</name>
    <dbReference type="NCBI Taxonomy" id="1610840"/>
    <lineage>
        <taxon>Bacteria</taxon>
        <taxon>Bacillati</taxon>
        <taxon>Actinomycetota</taxon>
        <taxon>Actinomycetes</taxon>
        <taxon>Micromonosporales</taxon>
        <taxon>Micromonosporaceae</taxon>
        <taxon>Paractinoplanes</taxon>
    </lineage>
</organism>
<gene>
    <name evidence="1" type="ORF">KOI35_10270</name>
</gene>
<evidence type="ECO:0000313" key="2">
    <source>
        <dbReference type="Proteomes" id="UP001519654"/>
    </source>
</evidence>
<proteinExistence type="predicted"/>
<dbReference type="EMBL" id="JAHKKG010000003">
    <property type="protein sequence ID" value="MBU2663873.1"/>
    <property type="molecule type" value="Genomic_DNA"/>
</dbReference>
<dbReference type="RefSeq" id="WP_215785923.1">
    <property type="nucleotide sequence ID" value="NZ_JAHKKG010000003.1"/>
</dbReference>
<accession>A0ABS5YMA0</accession>